<dbReference type="AlphaFoldDB" id="A0A2S8GIU7"/>
<dbReference type="SUPFAM" id="SSF56281">
    <property type="entry name" value="Metallo-hydrolase/oxidoreductase"/>
    <property type="match status" value="1"/>
</dbReference>
<protein>
    <recommendedName>
        <fullName evidence="5">Metallo-beta-lactamase domain-containing protein</fullName>
    </recommendedName>
</protein>
<organism evidence="6 7">
    <name type="scientific">Blastopirellula marina</name>
    <dbReference type="NCBI Taxonomy" id="124"/>
    <lineage>
        <taxon>Bacteria</taxon>
        <taxon>Pseudomonadati</taxon>
        <taxon>Planctomycetota</taxon>
        <taxon>Planctomycetia</taxon>
        <taxon>Pirellulales</taxon>
        <taxon>Pirellulaceae</taxon>
        <taxon>Blastopirellula</taxon>
    </lineage>
</organism>
<dbReference type="InterPro" id="IPR051013">
    <property type="entry name" value="MBL_superfamily_lactonases"/>
</dbReference>
<dbReference type="Pfam" id="PF00753">
    <property type="entry name" value="Lactamase_B"/>
    <property type="match status" value="1"/>
</dbReference>
<evidence type="ECO:0000256" key="1">
    <source>
        <dbReference type="ARBA" id="ARBA00007749"/>
    </source>
</evidence>
<evidence type="ECO:0000256" key="3">
    <source>
        <dbReference type="ARBA" id="ARBA00022801"/>
    </source>
</evidence>
<dbReference type="Proteomes" id="UP000237819">
    <property type="component" value="Unassembled WGS sequence"/>
</dbReference>
<evidence type="ECO:0000313" key="7">
    <source>
        <dbReference type="Proteomes" id="UP000237819"/>
    </source>
</evidence>
<dbReference type="PANTHER" id="PTHR42978:SF6">
    <property type="entry name" value="QUORUM-QUENCHING LACTONASE YTNP-RELATED"/>
    <property type="match status" value="1"/>
</dbReference>
<keyword evidence="3" id="KW-0378">Hydrolase</keyword>
<accession>A0A2S8GIU7</accession>
<feature type="domain" description="Metallo-beta-lactamase" evidence="5">
    <location>
        <begin position="48"/>
        <end position="256"/>
    </location>
</feature>
<evidence type="ECO:0000256" key="4">
    <source>
        <dbReference type="ARBA" id="ARBA00022833"/>
    </source>
</evidence>
<evidence type="ECO:0000256" key="2">
    <source>
        <dbReference type="ARBA" id="ARBA00022723"/>
    </source>
</evidence>
<dbReference type="SMART" id="SM00849">
    <property type="entry name" value="Lactamase_B"/>
    <property type="match status" value="1"/>
</dbReference>
<name>A0A2S8GIU7_9BACT</name>
<proteinExistence type="inferred from homology"/>
<dbReference type="InterPro" id="IPR001279">
    <property type="entry name" value="Metallo-B-lactamas"/>
</dbReference>
<dbReference type="EMBL" id="PUHZ01000020">
    <property type="protein sequence ID" value="PQO44280.1"/>
    <property type="molecule type" value="Genomic_DNA"/>
</dbReference>
<comment type="caution">
    <text evidence="6">The sequence shown here is derived from an EMBL/GenBank/DDBJ whole genome shotgun (WGS) entry which is preliminary data.</text>
</comment>
<dbReference type="PANTHER" id="PTHR42978">
    <property type="entry name" value="QUORUM-QUENCHING LACTONASE YTNP-RELATED-RELATED"/>
    <property type="match status" value="1"/>
</dbReference>
<dbReference type="GO" id="GO:0046872">
    <property type="term" value="F:metal ion binding"/>
    <property type="evidence" value="ECO:0007669"/>
    <property type="project" value="UniProtKB-KW"/>
</dbReference>
<dbReference type="Gene3D" id="3.60.15.10">
    <property type="entry name" value="Ribonuclease Z/Hydroxyacylglutathione hydrolase-like"/>
    <property type="match status" value="1"/>
</dbReference>
<sequence length="282" mass="31234">MMQIGDWQVDLVSGGRFLHDGGILYGVVPKAIWQTVTPADEQNRVPLAMNCLLARNGSHVVLIDAGHGDKLSPLDRKSHSLEPGWPLLTDLARLGVAPEEVDVVVLSHLHWDHAGGATTRINGEVTATFPSASYYVQQQEWQDANSNSLELSGGYHENDYLPLASEGRLMLVNGSQEIVPGVRAILTGGHTRGHQAIEISSGREGIVFLGDVAPTAAHIRRMWCTSYDLDLPQSRRVKSELFGHAADQGHWVVWNHDRHNPISRIERHPRREFVPVEVQENL</sequence>
<dbReference type="GO" id="GO:0016787">
    <property type="term" value="F:hydrolase activity"/>
    <property type="evidence" value="ECO:0007669"/>
    <property type="project" value="UniProtKB-KW"/>
</dbReference>
<evidence type="ECO:0000313" key="6">
    <source>
        <dbReference type="EMBL" id="PQO44280.1"/>
    </source>
</evidence>
<comment type="similarity">
    <text evidence="1">Belongs to the metallo-beta-lactamase superfamily.</text>
</comment>
<keyword evidence="4" id="KW-0862">Zinc</keyword>
<keyword evidence="2" id="KW-0479">Metal-binding</keyword>
<evidence type="ECO:0000259" key="5">
    <source>
        <dbReference type="SMART" id="SM00849"/>
    </source>
</evidence>
<reference evidence="6 7" key="1">
    <citation type="submission" date="2018-02" db="EMBL/GenBank/DDBJ databases">
        <title>Comparative genomes isolates from brazilian mangrove.</title>
        <authorList>
            <person name="Araujo J.E."/>
            <person name="Taketani R.G."/>
            <person name="Silva M.C.P."/>
            <person name="Loureco M.V."/>
            <person name="Andreote F.D."/>
        </authorList>
    </citation>
    <scope>NUCLEOTIDE SEQUENCE [LARGE SCALE GENOMIC DNA]</scope>
    <source>
        <strain evidence="6 7">Nap-Phe MGV</strain>
    </source>
</reference>
<gene>
    <name evidence="6" type="ORF">C5Y93_20170</name>
</gene>
<dbReference type="InterPro" id="IPR036866">
    <property type="entry name" value="RibonucZ/Hydroxyglut_hydro"/>
</dbReference>